<name>A0A4C1ZHX2_EUMVA</name>
<dbReference type="Proteomes" id="UP000299102">
    <property type="component" value="Unassembled WGS sequence"/>
</dbReference>
<keyword evidence="2" id="KW-1185">Reference proteome</keyword>
<accession>A0A4C1ZHX2</accession>
<dbReference type="EMBL" id="BGZK01001831">
    <property type="protein sequence ID" value="GBP87022.1"/>
    <property type="molecule type" value="Genomic_DNA"/>
</dbReference>
<gene>
    <name evidence="1" type="ORF">EVAR_63984_1</name>
</gene>
<evidence type="ECO:0000313" key="2">
    <source>
        <dbReference type="Proteomes" id="UP000299102"/>
    </source>
</evidence>
<evidence type="ECO:0000313" key="1">
    <source>
        <dbReference type="EMBL" id="GBP87022.1"/>
    </source>
</evidence>
<proteinExistence type="predicted"/>
<sequence length="80" mass="8846">MIGINERNLGRAGNPRSRRRKAWAVWATACGLAVQRASRLTTKNKFVKVSIMILMSLFVLDFDSSGLGSDLDPGSTFIQF</sequence>
<comment type="caution">
    <text evidence="1">The sequence shown here is derived from an EMBL/GenBank/DDBJ whole genome shotgun (WGS) entry which is preliminary data.</text>
</comment>
<reference evidence="1 2" key="1">
    <citation type="journal article" date="2019" name="Commun. Biol.">
        <title>The bagworm genome reveals a unique fibroin gene that provides high tensile strength.</title>
        <authorList>
            <person name="Kono N."/>
            <person name="Nakamura H."/>
            <person name="Ohtoshi R."/>
            <person name="Tomita M."/>
            <person name="Numata K."/>
            <person name="Arakawa K."/>
        </authorList>
    </citation>
    <scope>NUCLEOTIDE SEQUENCE [LARGE SCALE GENOMIC DNA]</scope>
</reference>
<organism evidence="1 2">
    <name type="scientific">Eumeta variegata</name>
    <name type="common">Bagworm moth</name>
    <name type="synonym">Eumeta japonica</name>
    <dbReference type="NCBI Taxonomy" id="151549"/>
    <lineage>
        <taxon>Eukaryota</taxon>
        <taxon>Metazoa</taxon>
        <taxon>Ecdysozoa</taxon>
        <taxon>Arthropoda</taxon>
        <taxon>Hexapoda</taxon>
        <taxon>Insecta</taxon>
        <taxon>Pterygota</taxon>
        <taxon>Neoptera</taxon>
        <taxon>Endopterygota</taxon>
        <taxon>Lepidoptera</taxon>
        <taxon>Glossata</taxon>
        <taxon>Ditrysia</taxon>
        <taxon>Tineoidea</taxon>
        <taxon>Psychidae</taxon>
        <taxon>Oiketicinae</taxon>
        <taxon>Eumeta</taxon>
    </lineage>
</organism>
<dbReference type="AlphaFoldDB" id="A0A4C1ZHX2"/>
<protein>
    <submittedName>
        <fullName evidence="1">Uncharacterized protein</fullName>
    </submittedName>
</protein>